<evidence type="ECO:0000256" key="6">
    <source>
        <dbReference type="ARBA" id="ARBA00023014"/>
    </source>
</evidence>
<comment type="caution">
    <text evidence="11">The sequence shown here is derived from an EMBL/GenBank/DDBJ whole genome shotgun (WGS) entry which is preliminary data.</text>
</comment>
<protein>
    <submittedName>
        <fullName evidence="11">NADH-quinone oxidoreductase subunit E</fullName>
    </submittedName>
</protein>
<dbReference type="InterPro" id="IPR002023">
    <property type="entry name" value="NuoE-like"/>
</dbReference>
<comment type="cofactor">
    <cofactor evidence="8">
        <name>[2Fe-2S] cluster</name>
        <dbReference type="ChEBI" id="CHEBI:190135"/>
    </cofactor>
</comment>
<dbReference type="PANTHER" id="PTHR10371:SF3">
    <property type="entry name" value="NADH DEHYDROGENASE [UBIQUINONE] FLAVOPROTEIN 2, MITOCHONDRIAL"/>
    <property type="match status" value="1"/>
</dbReference>
<dbReference type="PANTHER" id="PTHR10371">
    <property type="entry name" value="NADH DEHYDROGENASE UBIQUINONE FLAVOPROTEIN 2, MITOCHONDRIAL"/>
    <property type="match status" value="1"/>
</dbReference>
<dbReference type="NCBIfam" id="NF005724">
    <property type="entry name" value="PRK07539.1-4"/>
    <property type="match status" value="1"/>
</dbReference>
<feature type="compositionally biased region" description="Low complexity" evidence="10">
    <location>
        <begin position="251"/>
        <end position="262"/>
    </location>
</feature>
<feature type="compositionally biased region" description="Basic and acidic residues" evidence="10">
    <location>
        <begin position="263"/>
        <end position="284"/>
    </location>
</feature>
<proteinExistence type="inferred from homology"/>
<dbReference type="GO" id="GO:0098796">
    <property type="term" value="C:membrane protein complex"/>
    <property type="evidence" value="ECO:0007669"/>
    <property type="project" value="UniProtKB-ARBA"/>
</dbReference>
<evidence type="ECO:0000256" key="2">
    <source>
        <dbReference type="ARBA" id="ARBA00022714"/>
    </source>
</evidence>
<feature type="region of interest" description="Disordered" evidence="10">
    <location>
        <begin position="238"/>
        <end position="284"/>
    </location>
</feature>
<dbReference type="GO" id="GO:0022804">
    <property type="term" value="F:active transmembrane transporter activity"/>
    <property type="evidence" value="ECO:0007669"/>
    <property type="project" value="UniProtKB-ARBA"/>
</dbReference>
<dbReference type="Gene3D" id="1.10.150.20">
    <property type="entry name" value="5' to 3' exonuclease, C-terminal subdomain"/>
    <property type="match status" value="1"/>
</dbReference>
<dbReference type="GO" id="GO:0046872">
    <property type="term" value="F:metal ion binding"/>
    <property type="evidence" value="ECO:0007669"/>
    <property type="project" value="UniProtKB-KW"/>
</dbReference>
<dbReference type="FunFam" id="1.10.10.1590:FF:000001">
    <property type="entry name" value="NADH-quinone oxidoreductase subunit E"/>
    <property type="match status" value="1"/>
</dbReference>
<comment type="similarity">
    <text evidence="1">Belongs to the complex I 24 kDa subunit family.</text>
</comment>
<evidence type="ECO:0000256" key="10">
    <source>
        <dbReference type="SAM" id="MobiDB-lite"/>
    </source>
</evidence>
<accession>A0A2T0WX06</accession>
<comment type="catalytic activity">
    <reaction evidence="9">
        <text>a quinone + NADH + 5 H(+)(in) = a quinol + NAD(+) + 4 H(+)(out)</text>
        <dbReference type="Rhea" id="RHEA:57888"/>
        <dbReference type="ChEBI" id="CHEBI:15378"/>
        <dbReference type="ChEBI" id="CHEBI:24646"/>
        <dbReference type="ChEBI" id="CHEBI:57540"/>
        <dbReference type="ChEBI" id="CHEBI:57945"/>
        <dbReference type="ChEBI" id="CHEBI:132124"/>
    </reaction>
</comment>
<dbReference type="FunFam" id="3.40.30.10:FF:000022">
    <property type="entry name" value="NADH dehydrogenase flavoprotein 2, mitochondrial"/>
    <property type="match status" value="1"/>
</dbReference>
<evidence type="ECO:0000256" key="8">
    <source>
        <dbReference type="ARBA" id="ARBA00034078"/>
    </source>
</evidence>
<reference evidence="11 12" key="1">
    <citation type="submission" date="2018-03" db="EMBL/GenBank/DDBJ databases">
        <title>Genomic Encyclopedia of Archaeal and Bacterial Type Strains, Phase II (KMG-II): from individual species to whole genera.</title>
        <authorList>
            <person name="Goeker M."/>
        </authorList>
    </citation>
    <scope>NUCLEOTIDE SEQUENCE [LARGE SCALE GENOMIC DNA]</scope>
    <source>
        <strain evidence="11 12">DSM 100212</strain>
    </source>
</reference>
<dbReference type="NCBIfam" id="TIGR01958">
    <property type="entry name" value="nuoE_fam"/>
    <property type="match status" value="1"/>
</dbReference>
<dbReference type="GO" id="GO:0031090">
    <property type="term" value="C:organelle membrane"/>
    <property type="evidence" value="ECO:0007669"/>
    <property type="project" value="UniProtKB-ARBA"/>
</dbReference>
<evidence type="ECO:0000313" key="12">
    <source>
        <dbReference type="Proteomes" id="UP000238392"/>
    </source>
</evidence>
<dbReference type="SUPFAM" id="SSF52833">
    <property type="entry name" value="Thioredoxin-like"/>
    <property type="match status" value="1"/>
</dbReference>
<keyword evidence="4" id="KW-1278">Translocase</keyword>
<dbReference type="NCBIfam" id="NF009040">
    <property type="entry name" value="PRK12373.1"/>
    <property type="match status" value="1"/>
</dbReference>
<dbReference type="GO" id="GO:0003954">
    <property type="term" value="F:NADH dehydrogenase activity"/>
    <property type="evidence" value="ECO:0007669"/>
    <property type="project" value="TreeGrafter"/>
</dbReference>
<dbReference type="Proteomes" id="UP000238392">
    <property type="component" value="Unassembled WGS sequence"/>
</dbReference>
<dbReference type="AlphaFoldDB" id="A0A2T0WX06"/>
<dbReference type="GO" id="GO:0051537">
    <property type="term" value="F:2 iron, 2 sulfur cluster binding"/>
    <property type="evidence" value="ECO:0007669"/>
    <property type="project" value="UniProtKB-KW"/>
</dbReference>
<feature type="region of interest" description="Disordered" evidence="10">
    <location>
        <begin position="175"/>
        <end position="195"/>
    </location>
</feature>
<dbReference type="PROSITE" id="PS01099">
    <property type="entry name" value="COMPLEX1_24K"/>
    <property type="match status" value="1"/>
</dbReference>
<gene>
    <name evidence="11" type="ORF">CLV74_104253</name>
</gene>
<dbReference type="RefSeq" id="WP_106263752.1">
    <property type="nucleotide sequence ID" value="NZ_PVTQ01000004.1"/>
</dbReference>
<dbReference type="Gene3D" id="1.10.10.1590">
    <property type="entry name" value="NADH-quinone oxidoreductase subunit E"/>
    <property type="match status" value="1"/>
</dbReference>
<evidence type="ECO:0000256" key="1">
    <source>
        <dbReference type="ARBA" id="ARBA00010643"/>
    </source>
</evidence>
<dbReference type="GO" id="GO:0031967">
    <property type="term" value="C:organelle envelope"/>
    <property type="evidence" value="ECO:0007669"/>
    <property type="project" value="UniProtKB-ARBA"/>
</dbReference>
<name>A0A2T0WX06_9RHOB</name>
<dbReference type="GO" id="GO:1902494">
    <property type="term" value="C:catalytic complex"/>
    <property type="evidence" value="ECO:0007669"/>
    <property type="project" value="UniProtKB-ARBA"/>
</dbReference>
<evidence type="ECO:0000313" key="11">
    <source>
        <dbReference type="EMBL" id="PRY91232.1"/>
    </source>
</evidence>
<dbReference type="InterPro" id="IPR036249">
    <property type="entry name" value="Thioredoxin-like_sf"/>
</dbReference>
<dbReference type="EMBL" id="PVTQ01000004">
    <property type="protein sequence ID" value="PRY91232.1"/>
    <property type="molecule type" value="Genomic_DNA"/>
</dbReference>
<dbReference type="InterPro" id="IPR042128">
    <property type="entry name" value="NuoE_dom"/>
</dbReference>
<keyword evidence="6" id="KW-0411">Iron-sulfur</keyword>
<evidence type="ECO:0000256" key="3">
    <source>
        <dbReference type="ARBA" id="ARBA00022723"/>
    </source>
</evidence>
<dbReference type="GO" id="GO:0022890">
    <property type="term" value="F:inorganic cation transmembrane transporter activity"/>
    <property type="evidence" value="ECO:0007669"/>
    <property type="project" value="UniProtKB-ARBA"/>
</dbReference>
<evidence type="ECO:0000256" key="5">
    <source>
        <dbReference type="ARBA" id="ARBA00023004"/>
    </source>
</evidence>
<organism evidence="11 12">
    <name type="scientific">Donghicola tyrosinivorans</name>
    <dbReference type="NCBI Taxonomy" id="1652492"/>
    <lineage>
        <taxon>Bacteria</taxon>
        <taxon>Pseudomonadati</taxon>
        <taxon>Pseudomonadota</taxon>
        <taxon>Alphaproteobacteria</taxon>
        <taxon>Rhodobacterales</taxon>
        <taxon>Roseobacteraceae</taxon>
        <taxon>Donghicola</taxon>
    </lineage>
</organism>
<keyword evidence="7" id="KW-0520">NAD</keyword>
<dbReference type="Gene3D" id="3.40.30.10">
    <property type="entry name" value="Glutaredoxin"/>
    <property type="match status" value="1"/>
</dbReference>
<dbReference type="CDD" id="cd03064">
    <property type="entry name" value="TRX_Fd_NuoE"/>
    <property type="match status" value="1"/>
</dbReference>
<keyword evidence="5" id="KW-0408">Iron</keyword>
<dbReference type="OrthoDB" id="9807941at2"/>
<evidence type="ECO:0000256" key="4">
    <source>
        <dbReference type="ARBA" id="ARBA00022967"/>
    </source>
</evidence>
<keyword evidence="12" id="KW-1185">Reference proteome</keyword>
<keyword evidence="2" id="KW-0001">2Fe-2S</keyword>
<dbReference type="InterPro" id="IPR041921">
    <property type="entry name" value="NuoE_N"/>
</dbReference>
<evidence type="ECO:0000256" key="9">
    <source>
        <dbReference type="ARBA" id="ARBA00047712"/>
    </source>
</evidence>
<dbReference type="GO" id="GO:0008324">
    <property type="term" value="F:monoatomic cation transmembrane transporter activity"/>
    <property type="evidence" value="ECO:0007669"/>
    <property type="project" value="UniProtKB-ARBA"/>
</dbReference>
<sequence length="391" mass="42450">MLRRLHPEQPASFAFTPDNQKWAEAQIQKYPEGRAASAIIPLLWRAQEQHGWLTRPAIEHVADMLGMAYIRALEVATFYFMFQLQPVGSVAHFQICGTTSCMIMGAEDLVAVCKKKIAAKAHQVSEDGKFSWEEVECLGACTNAPMAQIGKDYYEDLTPAGLEKMIDDMAKGEVPLPGPANGRYTSEPKGGNTALTEGAREHEYNGSVQLAHDIGDTLKRIDGTEVAFSAPWLDKAADHGSRLAGGPSSQAEAAAEAPAVKPVADDSAAKPETEISKPVAEENKGAAVEEVVATDEDKPATLEAARDGKADDLKMIKGVGPKLEKMLNGMGFFHFDQVAAWTDRELAWVDQNLEGFKGRATRDEWVAQAKKLAAGEETEFASRAKKDGLYD</sequence>
<dbReference type="Pfam" id="PF01257">
    <property type="entry name" value="2Fe-2S_thioredx"/>
    <property type="match status" value="1"/>
</dbReference>
<evidence type="ECO:0000256" key="7">
    <source>
        <dbReference type="ARBA" id="ARBA00023027"/>
    </source>
</evidence>
<dbReference type="GO" id="GO:0098662">
    <property type="term" value="P:inorganic cation transmembrane transport"/>
    <property type="evidence" value="ECO:0007669"/>
    <property type="project" value="UniProtKB-ARBA"/>
</dbReference>
<keyword evidence="3" id="KW-0479">Metal-binding</keyword>